<dbReference type="PROSITE" id="PS00455">
    <property type="entry name" value="AMP_BINDING"/>
    <property type="match status" value="1"/>
</dbReference>
<dbReference type="Proteomes" id="UP000241808">
    <property type="component" value="Unassembled WGS sequence"/>
</dbReference>
<organism evidence="5 6">
    <name type="scientific">Phreatobacter oligotrophus</name>
    <dbReference type="NCBI Taxonomy" id="1122261"/>
    <lineage>
        <taxon>Bacteria</taxon>
        <taxon>Pseudomonadati</taxon>
        <taxon>Pseudomonadota</taxon>
        <taxon>Alphaproteobacteria</taxon>
        <taxon>Hyphomicrobiales</taxon>
        <taxon>Phreatobacteraceae</taxon>
        <taxon>Phreatobacter</taxon>
    </lineage>
</organism>
<comment type="similarity">
    <text evidence="1">Belongs to the ATP-dependent AMP-binding enzyme family.</text>
</comment>
<dbReference type="GO" id="GO:0006631">
    <property type="term" value="P:fatty acid metabolic process"/>
    <property type="evidence" value="ECO:0007669"/>
    <property type="project" value="TreeGrafter"/>
</dbReference>
<dbReference type="GO" id="GO:0031956">
    <property type="term" value="F:medium-chain fatty acid-CoA ligase activity"/>
    <property type="evidence" value="ECO:0007669"/>
    <property type="project" value="TreeGrafter"/>
</dbReference>
<feature type="region of interest" description="Disordered" evidence="3">
    <location>
        <begin position="103"/>
        <end position="134"/>
    </location>
</feature>
<accession>A0A2T4ZHL0</accession>
<dbReference type="InterPro" id="IPR020845">
    <property type="entry name" value="AMP-binding_CS"/>
</dbReference>
<dbReference type="InterPro" id="IPR045851">
    <property type="entry name" value="AMP-bd_C_sf"/>
</dbReference>
<reference evidence="5 6" key="1">
    <citation type="submission" date="2018-04" db="EMBL/GenBank/DDBJ databases">
        <title>Genomic Encyclopedia of Archaeal and Bacterial Type Strains, Phase II (KMG-II): from individual species to whole genera.</title>
        <authorList>
            <person name="Goeker M."/>
        </authorList>
    </citation>
    <scope>NUCLEOTIDE SEQUENCE [LARGE SCALE GENOMIC DNA]</scope>
    <source>
        <strain evidence="5 6">DSM 25521</strain>
    </source>
</reference>
<dbReference type="CDD" id="cd04433">
    <property type="entry name" value="AFD_class_I"/>
    <property type="match status" value="1"/>
</dbReference>
<comment type="caution">
    <text evidence="5">The sequence shown here is derived from an EMBL/GenBank/DDBJ whole genome shotgun (WGS) entry which is preliminary data.</text>
</comment>
<evidence type="ECO:0000256" key="2">
    <source>
        <dbReference type="ARBA" id="ARBA00022598"/>
    </source>
</evidence>
<evidence type="ECO:0000313" key="6">
    <source>
        <dbReference type="Proteomes" id="UP000241808"/>
    </source>
</evidence>
<evidence type="ECO:0000256" key="3">
    <source>
        <dbReference type="SAM" id="MobiDB-lite"/>
    </source>
</evidence>
<dbReference type="Gene3D" id="3.30.300.30">
    <property type="match status" value="1"/>
</dbReference>
<dbReference type="Pfam" id="PF00501">
    <property type="entry name" value="AMP-binding"/>
    <property type="match status" value="1"/>
</dbReference>
<keyword evidence="2 5" id="KW-0436">Ligase</keyword>
<dbReference type="EMBL" id="PZZL01000001">
    <property type="protein sequence ID" value="PTM61468.1"/>
    <property type="molecule type" value="Genomic_DNA"/>
</dbReference>
<dbReference type="RefSeq" id="WP_170118075.1">
    <property type="nucleotide sequence ID" value="NZ_PZZL01000001.1"/>
</dbReference>
<proteinExistence type="inferred from homology"/>
<dbReference type="InterPro" id="IPR000873">
    <property type="entry name" value="AMP-dep_synth/lig_dom"/>
</dbReference>
<name>A0A2T4ZHL0_9HYPH</name>
<dbReference type="SUPFAM" id="SSF56801">
    <property type="entry name" value="Acetyl-CoA synthetase-like"/>
    <property type="match status" value="1"/>
</dbReference>
<feature type="domain" description="AMP-dependent synthetase/ligase" evidence="4">
    <location>
        <begin position="11"/>
        <end position="332"/>
    </location>
</feature>
<gene>
    <name evidence="5" type="ORF">C8P69_101136</name>
</gene>
<sequence>MIFAEAAMFQGRATPHRPALVWADRVVTYGMLGEGIDWLSRRFHAEGVRAGDTVAIMLDSPVRDVIATLALLQLGAVTASIRPDQISELPRLGASALVTTADVPPGGPRRIRPGDDWFAPTDLPPPPSSPEHDHPGRLCRIATTSGTTGHPKLVAATVGETLARIRTNILCHWEQGSGRSLVLVGTSMLWGFNEVMRHILSGMTICFATSGEEALRVIDLFKVDSIFAAPQQVRAILTAMDDTPATCESVRFIGFAGSLVTPVFVDEIQRRICRTVAISYGSSEAGKTAAAPFERLRSTPGAVGYVLPGRRVEVVDDEDRPLPPDHEGRIRIMAVAGGRPFEPGPIHPDRSEDWFYPGDIGRLTAEGLLIITGRSDEVINAGGNKIAPDRIDQWLATRRDLADAAAFGVTGASGLPEVWIAVVPRGHLDAADLIAWCEARLPDIPVARIVEVPAIPRTAMGKVERGRLKALAGG</sequence>
<dbReference type="Gene3D" id="3.40.50.12780">
    <property type="entry name" value="N-terminal domain of ligase-like"/>
    <property type="match status" value="1"/>
</dbReference>
<dbReference type="InterPro" id="IPR042099">
    <property type="entry name" value="ANL_N_sf"/>
</dbReference>
<dbReference type="PANTHER" id="PTHR43201">
    <property type="entry name" value="ACYL-COA SYNTHETASE"/>
    <property type="match status" value="1"/>
</dbReference>
<evidence type="ECO:0000259" key="4">
    <source>
        <dbReference type="Pfam" id="PF00501"/>
    </source>
</evidence>
<evidence type="ECO:0000256" key="1">
    <source>
        <dbReference type="ARBA" id="ARBA00006432"/>
    </source>
</evidence>
<protein>
    <submittedName>
        <fullName evidence="5">Acyl-CoA synthetase (AMP-forming)/AMP-acid ligase II</fullName>
    </submittedName>
</protein>
<evidence type="ECO:0000313" key="5">
    <source>
        <dbReference type="EMBL" id="PTM61468.1"/>
    </source>
</evidence>
<dbReference type="AlphaFoldDB" id="A0A2T4ZHL0"/>
<dbReference type="PANTHER" id="PTHR43201:SF5">
    <property type="entry name" value="MEDIUM-CHAIN ACYL-COA LIGASE ACSF2, MITOCHONDRIAL"/>
    <property type="match status" value="1"/>
</dbReference>
<keyword evidence="6" id="KW-1185">Reference proteome</keyword>